<organism evidence="4 5">
    <name type="scientific">Seiridium cardinale</name>
    <dbReference type="NCBI Taxonomy" id="138064"/>
    <lineage>
        <taxon>Eukaryota</taxon>
        <taxon>Fungi</taxon>
        <taxon>Dikarya</taxon>
        <taxon>Ascomycota</taxon>
        <taxon>Pezizomycotina</taxon>
        <taxon>Sordariomycetes</taxon>
        <taxon>Xylariomycetidae</taxon>
        <taxon>Amphisphaeriales</taxon>
        <taxon>Sporocadaceae</taxon>
        <taxon>Seiridium</taxon>
    </lineage>
</organism>
<proteinExistence type="inferred from homology"/>
<dbReference type="InterPro" id="IPR019810">
    <property type="entry name" value="Citrate_synthase_AS"/>
</dbReference>
<dbReference type="InterPro" id="IPR016143">
    <property type="entry name" value="Citrate_synth-like_sm_a-sub"/>
</dbReference>
<evidence type="ECO:0000313" key="5">
    <source>
        <dbReference type="Proteomes" id="UP001465668"/>
    </source>
</evidence>
<evidence type="ECO:0000256" key="2">
    <source>
        <dbReference type="ARBA" id="ARBA00022679"/>
    </source>
</evidence>
<comment type="similarity">
    <text evidence="1 3">Belongs to the citrate synthase family.</text>
</comment>
<gene>
    <name evidence="4" type="ORF">SCAR479_04364</name>
</gene>
<accession>A0ABR2XY58</accession>
<dbReference type="Proteomes" id="UP001465668">
    <property type="component" value="Unassembled WGS sequence"/>
</dbReference>
<evidence type="ECO:0000256" key="3">
    <source>
        <dbReference type="RuleBase" id="RU000441"/>
    </source>
</evidence>
<evidence type="ECO:0000256" key="1">
    <source>
        <dbReference type="ARBA" id="ARBA00010566"/>
    </source>
</evidence>
<dbReference type="EMBL" id="JARVKM010000014">
    <property type="protein sequence ID" value="KAK9778741.1"/>
    <property type="molecule type" value="Genomic_DNA"/>
</dbReference>
<dbReference type="PROSITE" id="PS00480">
    <property type="entry name" value="CITRATE_SYNTHASE"/>
    <property type="match status" value="1"/>
</dbReference>
<dbReference type="InterPro" id="IPR002020">
    <property type="entry name" value="Citrate_synthase"/>
</dbReference>
<keyword evidence="5" id="KW-1185">Reference proteome</keyword>
<evidence type="ECO:0000313" key="4">
    <source>
        <dbReference type="EMBL" id="KAK9778741.1"/>
    </source>
</evidence>
<dbReference type="PANTHER" id="PTHR11739">
    <property type="entry name" value="CITRATE SYNTHASE"/>
    <property type="match status" value="1"/>
</dbReference>
<reference evidence="4 5" key="1">
    <citation type="submission" date="2024-02" db="EMBL/GenBank/DDBJ databases">
        <title>First draft genome assembly of two strains of Seiridium cardinale.</title>
        <authorList>
            <person name="Emiliani G."/>
            <person name="Scali E."/>
        </authorList>
    </citation>
    <scope>NUCLEOTIDE SEQUENCE [LARGE SCALE GENOMIC DNA]</scope>
    <source>
        <strain evidence="4 5">BM-138-000479</strain>
    </source>
</reference>
<sequence length="437" mass="48568">MKGDHLHIVDSRTSREYNIPIDDGFVRAADLSVIKAPETSTGYAEDVREQPLRVFDHGLQHTACVESSITLIDGYRGDIQFRGMSIEKLFRENDHDDVMHLLIWGSLPAQEEKIAMRAALARHMNPPDEVRAVISAFPCDADMSSMIVAGLSAYACTDTEAIAARHKPEPAFHGKQKATDDAVIRTIAFSATVYALVHCHRNDISFVPPQPHQSLLANLLTMMGLEVSDDRSTPAGRRLHCLQRLWILYADHEMANSTSSCLLTASTLTDPISSISAMVLSCAGPLHGGAIELGYEVLEMIGSPENVPAYIEGVKAKKFRLFGYGHRVYTTKDPRAVLLAELIKEHEDLILANPLLSVAFSIDKIADTDPYFVQRKLKANVELFVCFLYMAFGFQRDLLSGLILNSRIPGVMAHWREAMGQPIKLWRPRAKFGGRAW</sequence>
<comment type="caution">
    <text evidence="4">The sequence shown here is derived from an EMBL/GenBank/DDBJ whole genome shotgun (WGS) entry which is preliminary data.</text>
</comment>
<keyword evidence="2 3" id="KW-0808">Transferase</keyword>
<protein>
    <recommendedName>
        <fullName evidence="3">Citrate synthase</fullName>
    </recommendedName>
</protein>
<dbReference type="PANTHER" id="PTHR11739:SF4">
    <property type="entry name" value="CITRATE SYNTHASE, PEROXISOMAL"/>
    <property type="match status" value="1"/>
</dbReference>
<dbReference type="Gene3D" id="1.10.230.10">
    <property type="entry name" value="Cytochrome P450-Terp, domain 2"/>
    <property type="match status" value="1"/>
</dbReference>
<dbReference type="InterPro" id="IPR016142">
    <property type="entry name" value="Citrate_synth-like_lrg_a-sub"/>
</dbReference>
<dbReference type="Gene3D" id="1.10.580.10">
    <property type="entry name" value="Citrate Synthase, domain 1"/>
    <property type="match status" value="1"/>
</dbReference>
<dbReference type="PRINTS" id="PR00143">
    <property type="entry name" value="CITRTSNTHASE"/>
</dbReference>
<name>A0ABR2XY58_9PEZI</name>
<dbReference type="InterPro" id="IPR036969">
    <property type="entry name" value="Citrate_synthase_sf"/>
</dbReference>
<dbReference type="Pfam" id="PF00285">
    <property type="entry name" value="Citrate_synt"/>
    <property type="match status" value="1"/>
</dbReference>
<dbReference type="SUPFAM" id="SSF48256">
    <property type="entry name" value="Citrate synthase"/>
    <property type="match status" value="1"/>
</dbReference>